<dbReference type="SMART" id="SM00225">
    <property type="entry name" value="BTB"/>
    <property type="match status" value="1"/>
</dbReference>
<dbReference type="InterPro" id="IPR011333">
    <property type="entry name" value="SKP1/BTB/POZ_sf"/>
</dbReference>
<dbReference type="InterPro" id="IPR003131">
    <property type="entry name" value="T1-type_BTB"/>
</dbReference>
<dbReference type="Pfam" id="PF02214">
    <property type="entry name" value="BTB_2"/>
    <property type="match status" value="1"/>
</dbReference>
<protein>
    <submittedName>
        <fullName evidence="11">BTB/POZ domain-containing protein KCTD16</fullName>
    </submittedName>
</protein>
<organism evidence="11">
    <name type="scientific">Hydra vulgaris</name>
    <name type="common">Hydra</name>
    <name type="synonym">Hydra attenuata</name>
    <dbReference type="NCBI Taxonomy" id="6087"/>
    <lineage>
        <taxon>Eukaryota</taxon>
        <taxon>Metazoa</taxon>
        <taxon>Cnidaria</taxon>
        <taxon>Hydrozoa</taxon>
        <taxon>Hydroidolina</taxon>
        <taxon>Anthoathecata</taxon>
        <taxon>Aplanulata</taxon>
        <taxon>Hydridae</taxon>
        <taxon>Hydra</taxon>
    </lineage>
</organism>
<dbReference type="InterPro" id="IPR000210">
    <property type="entry name" value="BTB/POZ_dom"/>
</dbReference>
<keyword evidence="3" id="KW-0770">Synapse</keyword>
<reference evidence="11" key="1">
    <citation type="journal article" date="2013" name="Genome Biol. Evol.">
        <title>Punctuated emergences of genetic and phenotypic innovations in eumetazoan, bilaterian, euteleostome, and hominidae ancestors.</title>
        <authorList>
            <person name="Wenger Y."/>
            <person name="Galliot B."/>
        </authorList>
    </citation>
    <scope>NUCLEOTIDE SEQUENCE</scope>
    <source>
        <tissue evidence="11">Whole animals</tissue>
    </source>
</reference>
<dbReference type="InterPro" id="IPR057093">
    <property type="entry name" value="H1_KCTD8_12_16"/>
</dbReference>
<keyword evidence="5" id="KW-0628">Postsynaptic cell membrane</keyword>
<comment type="function">
    <text evidence="9">Auxiliary subunit of GABA-B receptors that determine the pharmacology and kinetics of the receptor response. Increases agonist potency and markedly alter the G-protein signaling of the receptors by accelerating onset and promoting desensitization.</text>
</comment>
<sequence length="237" mass="27224">FHKAFKMSIATNCNKVDASVVELNVGGKIYVTTTSTLSRYPDSLLAKLVNNPTIPTVKDFHNRIFIDRDGDLFRVILEFLRNEVLSLPGDFKEFDRLLLEANYFKINELVKELEFLELSKQKASFLTLCVRGTFAFGRDGNADVKFRKLQRIIVCGNVFLAREVFSESLNETRDPDRGDSHRYTSRFYLKHSVLEKAFDQLNAAGFKMITSASGGAGYDHDTEESKWNHFVNYTFYR</sequence>
<dbReference type="AlphaFoldDB" id="T2MC80"/>
<gene>
    <name evidence="11" type="primary">KCTD16</name>
</gene>
<comment type="subcellular location">
    <subcellularLocation>
        <location evidence="7">Postsynaptic cell membrane</location>
    </subcellularLocation>
    <subcellularLocation>
        <location evidence="8">Presynaptic cell membrane</location>
    </subcellularLocation>
</comment>
<feature type="domain" description="BTB" evidence="10">
    <location>
        <begin position="19"/>
        <end position="121"/>
    </location>
</feature>
<feature type="non-terminal residue" evidence="11">
    <location>
        <position position="1"/>
    </location>
</feature>
<evidence type="ECO:0000256" key="9">
    <source>
        <dbReference type="ARBA" id="ARBA00057758"/>
    </source>
</evidence>
<evidence type="ECO:0000256" key="8">
    <source>
        <dbReference type="ARBA" id="ARBA00034111"/>
    </source>
</evidence>
<keyword evidence="6" id="KW-0966">Cell projection</keyword>
<dbReference type="PANTHER" id="PTHR14499">
    <property type="entry name" value="POTASSIUM CHANNEL TETRAMERIZATION DOMAIN-CONTAINING"/>
    <property type="match status" value="1"/>
</dbReference>
<dbReference type="SUPFAM" id="SSF54695">
    <property type="entry name" value="POZ domain"/>
    <property type="match status" value="1"/>
</dbReference>
<dbReference type="GO" id="GO:0042734">
    <property type="term" value="C:presynaptic membrane"/>
    <property type="evidence" value="ECO:0007669"/>
    <property type="project" value="UniProtKB-SubCell"/>
</dbReference>
<accession>T2MC80</accession>
<evidence type="ECO:0000256" key="3">
    <source>
        <dbReference type="ARBA" id="ARBA00023018"/>
    </source>
</evidence>
<evidence type="ECO:0000313" key="11">
    <source>
        <dbReference type="EMBL" id="CDG69505.1"/>
    </source>
</evidence>
<evidence type="ECO:0000256" key="1">
    <source>
        <dbReference type="ARBA" id="ARBA00022475"/>
    </source>
</evidence>
<dbReference type="Gene3D" id="3.30.710.10">
    <property type="entry name" value="Potassium Channel Kv1.1, Chain A"/>
    <property type="match status" value="1"/>
</dbReference>
<proteinExistence type="evidence at transcript level"/>
<dbReference type="CDD" id="cd22204">
    <property type="entry name" value="H1_KCTD12-like"/>
    <property type="match status" value="1"/>
</dbReference>
<evidence type="ECO:0000256" key="6">
    <source>
        <dbReference type="ARBA" id="ARBA00023273"/>
    </source>
</evidence>
<dbReference type="PANTHER" id="PTHR14499:SF136">
    <property type="entry name" value="GH08630P"/>
    <property type="match status" value="1"/>
</dbReference>
<evidence type="ECO:0000256" key="5">
    <source>
        <dbReference type="ARBA" id="ARBA00023257"/>
    </source>
</evidence>
<dbReference type="GO" id="GO:0045211">
    <property type="term" value="C:postsynaptic membrane"/>
    <property type="evidence" value="ECO:0007669"/>
    <property type="project" value="UniProtKB-SubCell"/>
</dbReference>
<dbReference type="OrthoDB" id="2414723at2759"/>
<keyword evidence="4" id="KW-0472">Membrane</keyword>
<dbReference type="Pfam" id="PF23110">
    <property type="entry name" value="H1_KCTD8_12_16"/>
    <property type="match status" value="1"/>
</dbReference>
<evidence type="ECO:0000256" key="7">
    <source>
        <dbReference type="ARBA" id="ARBA00034100"/>
    </source>
</evidence>
<evidence type="ECO:0000259" key="10">
    <source>
        <dbReference type="SMART" id="SM00225"/>
    </source>
</evidence>
<keyword evidence="2" id="KW-0597">Phosphoprotein</keyword>
<dbReference type="EMBL" id="HAAD01003273">
    <property type="protein sequence ID" value="CDG69505.1"/>
    <property type="molecule type" value="mRNA"/>
</dbReference>
<name>T2MC80_HYDVU</name>
<keyword evidence="1" id="KW-1003">Cell membrane</keyword>
<dbReference type="GO" id="GO:0051260">
    <property type="term" value="P:protein homooligomerization"/>
    <property type="evidence" value="ECO:0007669"/>
    <property type="project" value="InterPro"/>
</dbReference>
<evidence type="ECO:0000256" key="4">
    <source>
        <dbReference type="ARBA" id="ARBA00023136"/>
    </source>
</evidence>
<evidence type="ECO:0000256" key="2">
    <source>
        <dbReference type="ARBA" id="ARBA00022553"/>
    </source>
</evidence>